<dbReference type="RefSeq" id="WP_271339063.1">
    <property type="nucleotide sequence ID" value="NZ_JAQKAB010000001.1"/>
</dbReference>
<dbReference type="Gene3D" id="3.40.190.290">
    <property type="match status" value="1"/>
</dbReference>
<name>A0ABT4WYR9_9BACI</name>
<sequence length="292" mass="32961">MEFRQLECFMALCKELHFTRAAESLNMSQPSLSQQIKNLESEVGVPLFDRIGKKTALTEAGKVLLVHSQRIFHEIEQAEAALSDLNGLRRGRLSIGSLLTCISYLLPAAVFKFKHLYPQVELSVLGLRTGDIRTGLLENNLDLGIAFLPVDDEELETIPLFTEELSLAVPLDHPFSKLKEVDMKLLKDIPIVLLPKNYFLRKLIDQYCSEIGITLKPTIEITMESLIQMVSAGIGATILPIRYLTYLKNRQIATVQLIHPTPQREIGIIYRKDKYMCTATKAFIDQLTETTS</sequence>
<keyword evidence="3" id="KW-0238">DNA-binding</keyword>
<organism evidence="6 7">
    <name type="scientific">Bacillus changyiensis</name>
    <dbReference type="NCBI Taxonomy" id="3004103"/>
    <lineage>
        <taxon>Bacteria</taxon>
        <taxon>Bacillati</taxon>
        <taxon>Bacillota</taxon>
        <taxon>Bacilli</taxon>
        <taxon>Bacillales</taxon>
        <taxon>Bacillaceae</taxon>
        <taxon>Bacillus</taxon>
    </lineage>
</organism>
<dbReference type="PROSITE" id="PS50931">
    <property type="entry name" value="HTH_LYSR"/>
    <property type="match status" value="1"/>
</dbReference>
<evidence type="ECO:0000256" key="1">
    <source>
        <dbReference type="ARBA" id="ARBA00009437"/>
    </source>
</evidence>
<dbReference type="InterPro" id="IPR050950">
    <property type="entry name" value="HTH-type_LysR_regulators"/>
</dbReference>
<dbReference type="Pfam" id="PF03466">
    <property type="entry name" value="LysR_substrate"/>
    <property type="match status" value="1"/>
</dbReference>
<dbReference type="Proteomes" id="UP001211894">
    <property type="component" value="Unassembled WGS sequence"/>
</dbReference>
<dbReference type="SUPFAM" id="SSF53850">
    <property type="entry name" value="Periplasmic binding protein-like II"/>
    <property type="match status" value="1"/>
</dbReference>
<evidence type="ECO:0000259" key="5">
    <source>
        <dbReference type="PROSITE" id="PS50931"/>
    </source>
</evidence>
<accession>A0ABT4WYR9</accession>
<dbReference type="CDD" id="cd05466">
    <property type="entry name" value="PBP2_LTTR_substrate"/>
    <property type="match status" value="1"/>
</dbReference>
<evidence type="ECO:0000313" key="6">
    <source>
        <dbReference type="EMBL" id="MDA7025198.1"/>
    </source>
</evidence>
<feature type="domain" description="HTH lysR-type" evidence="5">
    <location>
        <begin position="1"/>
        <end position="58"/>
    </location>
</feature>
<dbReference type="InterPro" id="IPR005119">
    <property type="entry name" value="LysR_subst-bd"/>
</dbReference>
<dbReference type="PRINTS" id="PR00039">
    <property type="entry name" value="HTHLYSR"/>
</dbReference>
<dbReference type="PANTHER" id="PTHR30419">
    <property type="entry name" value="HTH-TYPE TRANSCRIPTIONAL REGULATOR YBHD"/>
    <property type="match status" value="1"/>
</dbReference>
<reference evidence="6 7" key="1">
    <citation type="submission" date="2023-01" db="EMBL/GenBank/DDBJ databases">
        <title>Bacillus changyiensis sp. nov., isolated from a coastal deposit.</title>
        <authorList>
            <person name="Xiao G."/>
            <person name="Lai Q."/>
            <person name="Hu Z."/>
            <person name="Shao Z."/>
        </authorList>
    </citation>
    <scope>NUCLEOTIDE SEQUENCE [LARGE SCALE GENOMIC DNA]</scope>
    <source>
        <strain evidence="6 7">CLL-7-23</strain>
    </source>
</reference>
<dbReference type="InterPro" id="IPR000847">
    <property type="entry name" value="LysR_HTH_N"/>
</dbReference>
<protein>
    <submittedName>
        <fullName evidence="6">LysR substrate-binding domain-containing protein</fullName>
    </submittedName>
</protein>
<dbReference type="EMBL" id="JAQKAB010000001">
    <property type="protein sequence ID" value="MDA7025198.1"/>
    <property type="molecule type" value="Genomic_DNA"/>
</dbReference>
<dbReference type="InterPro" id="IPR036388">
    <property type="entry name" value="WH-like_DNA-bd_sf"/>
</dbReference>
<evidence type="ECO:0000256" key="3">
    <source>
        <dbReference type="ARBA" id="ARBA00023125"/>
    </source>
</evidence>
<dbReference type="InterPro" id="IPR036390">
    <property type="entry name" value="WH_DNA-bd_sf"/>
</dbReference>
<evidence type="ECO:0000313" key="7">
    <source>
        <dbReference type="Proteomes" id="UP001211894"/>
    </source>
</evidence>
<keyword evidence="4" id="KW-0804">Transcription</keyword>
<gene>
    <name evidence="6" type="ORF">PJ311_01085</name>
</gene>
<evidence type="ECO:0000256" key="4">
    <source>
        <dbReference type="ARBA" id="ARBA00023163"/>
    </source>
</evidence>
<proteinExistence type="inferred from homology"/>
<comment type="similarity">
    <text evidence="1">Belongs to the LysR transcriptional regulatory family.</text>
</comment>
<dbReference type="Pfam" id="PF00126">
    <property type="entry name" value="HTH_1"/>
    <property type="match status" value="1"/>
</dbReference>
<dbReference type="Gene3D" id="1.10.10.10">
    <property type="entry name" value="Winged helix-like DNA-binding domain superfamily/Winged helix DNA-binding domain"/>
    <property type="match status" value="1"/>
</dbReference>
<keyword evidence="7" id="KW-1185">Reference proteome</keyword>
<comment type="caution">
    <text evidence="6">The sequence shown here is derived from an EMBL/GenBank/DDBJ whole genome shotgun (WGS) entry which is preliminary data.</text>
</comment>
<evidence type="ECO:0000256" key="2">
    <source>
        <dbReference type="ARBA" id="ARBA00023015"/>
    </source>
</evidence>
<dbReference type="SUPFAM" id="SSF46785">
    <property type="entry name" value="Winged helix' DNA-binding domain"/>
    <property type="match status" value="1"/>
</dbReference>
<keyword evidence="2" id="KW-0805">Transcription regulation</keyword>